<evidence type="ECO:0000313" key="4">
    <source>
        <dbReference type="EMBL" id="MBB5913214.1"/>
    </source>
</evidence>
<sequence length="343" mass="36833">MRFKPHAATVKLSIFTLVMVLVLALLGVIFSQMRFSRETGYHAIFTTSSGMLPGSKVRIAGVPVGSVKRVYVGKDHLAHVDFDVDSKYRLYTSTQAAVRYENLVGDRYLELLEGPGTTEALSKNDTIGADKTKPALDLDLLLGGFKPLLRGLDPGQVNDLTAALLQVFQGQGGALVSLLNSSGSFAKTLADRDALIGSVIENLKTVLATIDDRGKEFDTTLTELQRLVSGLAADKDPIGAALPRLAGATGDLTNLLQEARPDLKQTFGQLGQLSQNLDDKSGDLQSIFDQLPDTYKKLVRVGSYGSFLNMYVCGVTMLADGPDGKPMEVHLPGNQSTGRCANE</sequence>
<evidence type="ECO:0000313" key="5">
    <source>
        <dbReference type="Proteomes" id="UP000540412"/>
    </source>
</evidence>
<reference evidence="4 5" key="1">
    <citation type="submission" date="2020-08" db="EMBL/GenBank/DDBJ databases">
        <title>Sequencing the genomes of 1000 actinobacteria strains.</title>
        <authorList>
            <person name="Klenk H.-P."/>
        </authorList>
    </citation>
    <scope>NUCLEOTIDE SEQUENCE [LARGE SCALE GENOMIC DNA]</scope>
    <source>
        <strain evidence="4 5">DSM 43582</strain>
    </source>
</reference>
<dbReference type="Proteomes" id="UP000540412">
    <property type="component" value="Unassembled WGS sequence"/>
</dbReference>
<feature type="transmembrane region" description="Helical" evidence="1">
    <location>
        <begin position="12"/>
        <end position="30"/>
    </location>
</feature>
<dbReference type="InterPro" id="IPR024516">
    <property type="entry name" value="Mce_C"/>
</dbReference>
<dbReference type="InterPro" id="IPR005693">
    <property type="entry name" value="Mce"/>
</dbReference>
<evidence type="ECO:0000256" key="1">
    <source>
        <dbReference type="SAM" id="Phobius"/>
    </source>
</evidence>
<organism evidence="4 5">
    <name type="scientific">Nocardia transvalensis</name>
    <dbReference type="NCBI Taxonomy" id="37333"/>
    <lineage>
        <taxon>Bacteria</taxon>
        <taxon>Bacillati</taxon>
        <taxon>Actinomycetota</taxon>
        <taxon>Actinomycetes</taxon>
        <taxon>Mycobacteriales</taxon>
        <taxon>Nocardiaceae</taxon>
        <taxon>Nocardia</taxon>
    </lineage>
</organism>
<keyword evidence="1" id="KW-0812">Transmembrane</keyword>
<proteinExistence type="predicted"/>
<evidence type="ECO:0000259" key="3">
    <source>
        <dbReference type="Pfam" id="PF11887"/>
    </source>
</evidence>
<dbReference type="Pfam" id="PF11887">
    <property type="entry name" value="Mce4_CUP1"/>
    <property type="match status" value="1"/>
</dbReference>
<evidence type="ECO:0000259" key="2">
    <source>
        <dbReference type="Pfam" id="PF02470"/>
    </source>
</evidence>
<dbReference type="InterPro" id="IPR003399">
    <property type="entry name" value="Mce/MlaD"/>
</dbReference>
<dbReference type="GO" id="GO:0051701">
    <property type="term" value="P:biological process involved in interaction with host"/>
    <property type="evidence" value="ECO:0007669"/>
    <property type="project" value="TreeGrafter"/>
</dbReference>
<dbReference type="PANTHER" id="PTHR33371">
    <property type="entry name" value="INTERMEMBRANE PHOSPHOLIPID TRANSPORT SYSTEM BINDING PROTEIN MLAD-RELATED"/>
    <property type="match status" value="1"/>
</dbReference>
<accession>A0A7W9PCR7</accession>
<dbReference type="EMBL" id="JACHIT010000001">
    <property type="protein sequence ID" value="MBB5913214.1"/>
    <property type="molecule type" value="Genomic_DNA"/>
</dbReference>
<gene>
    <name evidence="4" type="ORF">BJY24_002081</name>
</gene>
<feature type="domain" description="Mammalian cell entry C-terminal" evidence="3">
    <location>
        <begin position="119"/>
        <end position="327"/>
    </location>
</feature>
<keyword evidence="1" id="KW-0472">Membrane</keyword>
<name>A0A7W9PCR7_9NOCA</name>
<protein>
    <submittedName>
        <fullName evidence="4">Phospholipid/cholesterol/gamma-HCH transport system substrate-binding protein</fullName>
    </submittedName>
</protein>
<dbReference type="PANTHER" id="PTHR33371:SF17">
    <property type="entry name" value="MCE-FAMILY PROTEIN MCE1B"/>
    <property type="match status" value="1"/>
</dbReference>
<dbReference type="GO" id="GO:0005576">
    <property type="term" value="C:extracellular region"/>
    <property type="evidence" value="ECO:0007669"/>
    <property type="project" value="TreeGrafter"/>
</dbReference>
<keyword evidence="5" id="KW-1185">Reference proteome</keyword>
<dbReference type="Pfam" id="PF02470">
    <property type="entry name" value="MlaD"/>
    <property type="match status" value="1"/>
</dbReference>
<dbReference type="AlphaFoldDB" id="A0A7W9PCR7"/>
<comment type="caution">
    <text evidence="4">The sequence shown here is derived from an EMBL/GenBank/DDBJ whole genome shotgun (WGS) entry which is preliminary data.</text>
</comment>
<dbReference type="InterPro" id="IPR052336">
    <property type="entry name" value="MlaD_Phospholipid_Transporter"/>
</dbReference>
<keyword evidence="1" id="KW-1133">Transmembrane helix</keyword>
<feature type="domain" description="Mce/MlaD" evidence="2">
    <location>
        <begin position="41"/>
        <end position="113"/>
    </location>
</feature>
<dbReference type="NCBIfam" id="TIGR00996">
    <property type="entry name" value="Mtu_fam_mce"/>
    <property type="match status" value="1"/>
</dbReference>